<feature type="transmembrane region" description="Helical" evidence="3">
    <location>
        <begin position="79"/>
        <end position="99"/>
    </location>
</feature>
<proteinExistence type="predicted"/>
<gene>
    <name evidence="4" type="ORF">BJ987_006657</name>
</gene>
<evidence type="ECO:0000313" key="4">
    <source>
        <dbReference type="EMBL" id="MBP2193756.1"/>
    </source>
</evidence>
<reference evidence="4 5" key="1">
    <citation type="submission" date="2021-03" db="EMBL/GenBank/DDBJ databases">
        <title>Sequencing the genomes of 1000 actinobacteria strains.</title>
        <authorList>
            <person name="Klenk H.-P."/>
        </authorList>
    </citation>
    <scope>NUCLEOTIDE SEQUENCE [LARGE SCALE GENOMIC DNA]</scope>
    <source>
        <strain evidence="4 5">DSM 45516</strain>
    </source>
</reference>
<feature type="coiled-coil region" evidence="1">
    <location>
        <begin position="110"/>
        <end position="137"/>
    </location>
</feature>
<feature type="compositionally biased region" description="Low complexity" evidence="2">
    <location>
        <begin position="223"/>
        <end position="240"/>
    </location>
</feature>
<evidence type="ECO:0000256" key="3">
    <source>
        <dbReference type="SAM" id="Phobius"/>
    </source>
</evidence>
<feature type="compositionally biased region" description="Pro residues" evidence="2">
    <location>
        <begin position="179"/>
        <end position="193"/>
    </location>
</feature>
<evidence type="ECO:0000256" key="1">
    <source>
        <dbReference type="SAM" id="Coils"/>
    </source>
</evidence>
<dbReference type="Proteomes" id="UP001519325">
    <property type="component" value="Unassembled WGS sequence"/>
</dbReference>
<feature type="region of interest" description="Disordered" evidence="2">
    <location>
        <begin position="1"/>
        <end position="72"/>
    </location>
</feature>
<keyword evidence="3" id="KW-0812">Transmembrane</keyword>
<dbReference type="EMBL" id="JAGGMR010000001">
    <property type="protein sequence ID" value="MBP2193756.1"/>
    <property type="molecule type" value="Genomic_DNA"/>
</dbReference>
<keyword evidence="3" id="KW-0472">Membrane</keyword>
<evidence type="ECO:0008006" key="6">
    <source>
        <dbReference type="Google" id="ProtNLM"/>
    </source>
</evidence>
<evidence type="ECO:0000256" key="2">
    <source>
        <dbReference type="SAM" id="MobiDB-lite"/>
    </source>
</evidence>
<feature type="compositionally biased region" description="Basic and acidic residues" evidence="2">
    <location>
        <begin position="41"/>
        <end position="63"/>
    </location>
</feature>
<keyword evidence="1" id="KW-0175">Coiled coil</keyword>
<accession>A0ABS4QPW3</accession>
<dbReference type="RefSeq" id="WP_209896967.1">
    <property type="nucleotide sequence ID" value="NZ_JAGGMR010000001.1"/>
</dbReference>
<comment type="caution">
    <text evidence="4">The sequence shown here is derived from an EMBL/GenBank/DDBJ whole genome shotgun (WGS) entry which is preliminary data.</text>
</comment>
<feature type="region of interest" description="Disordered" evidence="2">
    <location>
        <begin position="167"/>
        <end position="257"/>
    </location>
</feature>
<feature type="compositionally biased region" description="Polar residues" evidence="2">
    <location>
        <begin position="213"/>
        <end position="222"/>
    </location>
</feature>
<organism evidence="4 5">
    <name type="scientific">Nocardia goodfellowii</name>
    <dbReference type="NCBI Taxonomy" id="882446"/>
    <lineage>
        <taxon>Bacteria</taxon>
        <taxon>Bacillati</taxon>
        <taxon>Actinomycetota</taxon>
        <taxon>Actinomycetes</taxon>
        <taxon>Mycobacteriales</taxon>
        <taxon>Nocardiaceae</taxon>
        <taxon>Nocardia</taxon>
    </lineage>
</organism>
<protein>
    <recommendedName>
        <fullName evidence="6">Cell division protein FtsL</fullName>
    </recommendedName>
</protein>
<name>A0ABS4QPW3_9NOCA</name>
<keyword evidence="5" id="KW-1185">Reference proteome</keyword>
<sequence>MTIAAPRSGSVGGGRAAGGPAKERAAQPGRVARRVQAAGRAKPDAAEKAYARRKLRAETKEQASPKLPRRRSSVMATRIPFVAAIIALLGCGLALTLLLTTRAAEDSYQLSDARSLNRKLSEERAGLQREVEAADSAPELAARARELGMIPAKDPARLIIAPDGAISVMGDPTPAQGAPAPPLNTPPAQPAPQPHAQAHGERVVPVAPPRSAGQANTDQANGATAHTTPNPAPAAQQAAPTPSPVPSPIAAPQEVTR</sequence>
<feature type="compositionally biased region" description="Low complexity" evidence="2">
    <location>
        <begin position="26"/>
        <end position="40"/>
    </location>
</feature>
<evidence type="ECO:0000313" key="5">
    <source>
        <dbReference type="Proteomes" id="UP001519325"/>
    </source>
</evidence>
<keyword evidence="3" id="KW-1133">Transmembrane helix</keyword>